<name>A0ABU5QQN1_9BACT</name>
<dbReference type="PROSITE" id="PS51257">
    <property type="entry name" value="PROKAR_LIPOPROTEIN"/>
    <property type="match status" value="1"/>
</dbReference>
<sequence>MNKYGFHKYQLNSLYALILSVLLTSCNSKDKNVATFKDDYSFEIIDTLKIKHLGRGIELIDVNKTNGDMLFTSAIRMDTIVQTDSNGNIKNKIKVSGEGGSEIGFIFNLSYIGDTAILINSNRGFFFYDLNGKALKGKAIIEKTSLKTLGSNTFNPSIASIKTDTGIVLALQLKNSLNDYQLSNIHSKESYQNYKSLTFYSLDKHKYINALGFEPESIFMDFDYHYGDINTLFVFNQFNKCFYTLHDPDSKLYKYDVSLKKIKVIDLEPENFKLPIKYNFSKNSTSSKHMDVNSSYVYFSTNRDISIVTYRTGIPEDEYNKTNSESEIPELWKKYMKYYALILIDDNKVCNDVPLPYGAVGVTNIIGGSNMILSTNPAITETPDATIFYRCKLKINKK</sequence>
<reference evidence="1 2" key="1">
    <citation type="submission" date="2023-12" db="EMBL/GenBank/DDBJ databases">
        <title>Novel species of the genus Arcicella isolated from rivers.</title>
        <authorList>
            <person name="Lu H."/>
        </authorList>
    </citation>
    <scope>NUCLEOTIDE SEQUENCE [LARGE SCALE GENOMIC DNA]</scope>
    <source>
        <strain evidence="1 2">LMG 21963</strain>
    </source>
</reference>
<dbReference type="SUPFAM" id="SSF63825">
    <property type="entry name" value="YWTD domain"/>
    <property type="match status" value="1"/>
</dbReference>
<accession>A0ABU5QQN1</accession>
<evidence type="ECO:0000313" key="1">
    <source>
        <dbReference type="EMBL" id="MEA5259381.1"/>
    </source>
</evidence>
<dbReference type="EMBL" id="JAYFUL010000030">
    <property type="protein sequence ID" value="MEA5259381.1"/>
    <property type="molecule type" value="Genomic_DNA"/>
</dbReference>
<comment type="caution">
    <text evidence="1">The sequence shown here is derived from an EMBL/GenBank/DDBJ whole genome shotgun (WGS) entry which is preliminary data.</text>
</comment>
<evidence type="ECO:0000313" key="2">
    <source>
        <dbReference type="Proteomes" id="UP001304671"/>
    </source>
</evidence>
<organism evidence="1 2">
    <name type="scientific">Arcicella aquatica</name>
    <dbReference type="NCBI Taxonomy" id="217141"/>
    <lineage>
        <taxon>Bacteria</taxon>
        <taxon>Pseudomonadati</taxon>
        <taxon>Bacteroidota</taxon>
        <taxon>Cytophagia</taxon>
        <taxon>Cytophagales</taxon>
        <taxon>Flectobacillaceae</taxon>
        <taxon>Arcicella</taxon>
    </lineage>
</organism>
<dbReference type="Proteomes" id="UP001304671">
    <property type="component" value="Unassembled WGS sequence"/>
</dbReference>
<keyword evidence="2" id="KW-1185">Reference proteome</keyword>
<protein>
    <recommendedName>
        <fullName evidence="3">DUF4221 domain-containing protein</fullName>
    </recommendedName>
</protein>
<evidence type="ECO:0008006" key="3">
    <source>
        <dbReference type="Google" id="ProtNLM"/>
    </source>
</evidence>
<gene>
    <name evidence="1" type="ORF">VB264_16400</name>
</gene>
<dbReference type="RefSeq" id="WP_323250947.1">
    <property type="nucleotide sequence ID" value="NZ_JAYFUL010000030.1"/>
</dbReference>
<proteinExistence type="predicted"/>